<keyword evidence="4" id="KW-0676">Redox-active center</keyword>
<dbReference type="RefSeq" id="WP_302038656.1">
    <property type="nucleotide sequence ID" value="NZ_JAUKPO010000008.1"/>
</dbReference>
<proteinExistence type="predicted"/>
<reference evidence="7" key="1">
    <citation type="submission" date="2023-07" db="EMBL/GenBank/DDBJ databases">
        <title>The genome sequence of Rhodocytophaga aerolata KACC 12507.</title>
        <authorList>
            <person name="Zhang X."/>
        </authorList>
    </citation>
    <scope>NUCLEOTIDE SEQUENCE</scope>
    <source>
        <strain evidence="7">KACC 12507</strain>
    </source>
</reference>
<comment type="caution">
    <text evidence="7">The sequence shown here is derived from an EMBL/GenBank/DDBJ whole genome shotgun (WGS) entry which is preliminary data.</text>
</comment>
<dbReference type="InterPro" id="IPR000866">
    <property type="entry name" value="AhpC/TSA"/>
</dbReference>
<evidence type="ECO:0000256" key="1">
    <source>
        <dbReference type="ARBA" id="ARBA00004196"/>
    </source>
</evidence>
<evidence type="ECO:0000313" key="7">
    <source>
        <dbReference type="EMBL" id="MDO1447854.1"/>
    </source>
</evidence>
<comment type="subcellular location">
    <subcellularLocation>
        <location evidence="1">Cell envelope</location>
    </subcellularLocation>
</comment>
<dbReference type="PROSITE" id="PS51257">
    <property type="entry name" value="PROKAR_LIPOPROTEIN"/>
    <property type="match status" value="1"/>
</dbReference>
<dbReference type="InterPro" id="IPR036249">
    <property type="entry name" value="Thioredoxin-like_sf"/>
</dbReference>
<dbReference type="InterPro" id="IPR013766">
    <property type="entry name" value="Thioredoxin_domain"/>
</dbReference>
<dbReference type="InterPro" id="IPR050553">
    <property type="entry name" value="Thioredoxin_ResA/DsbE_sf"/>
</dbReference>
<organism evidence="7 8">
    <name type="scientific">Rhodocytophaga aerolata</name>
    <dbReference type="NCBI Taxonomy" id="455078"/>
    <lineage>
        <taxon>Bacteria</taxon>
        <taxon>Pseudomonadati</taxon>
        <taxon>Bacteroidota</taxon>
        <taxon>Cytophagia</taxon>
        <taxon>Cytophagales</taxon>
        <taxon>Rhodocytophagaceae</taxon>
        <taxon>Rhodocytophaga</taxon>
    </lineage>
</organism>
<keyword evidence="2" id="KW-0201">Cytochrome c-type biogenesis</keyword>
<sequence length="416" mass="46420">MKTTVFQGILLLLLVITVVSCTPSESAASLTTGQWRGVLTLPEQALPFTFEVEKKAEGSFRMYLINAGERLELDSILIKGDSIYIPMHIFDAQIAGKFTDTTIQGAWIKNYAQNYHIPFRAAHGQEYRFETNDKQPAANITGKYAIRFADRPDSLISIGVFEQQGAKLTGTVLTRTGDYRYLDGVVAGHEMKLSTFDGEHAYVLTATIQGDSLVNGKFWSGKAKGRSWSARKDANAALPDPSSLTFLKDGHSTIDFSFPGSDEDTIRLSDAKYQGKVVILQLFGTWCPNCMDETRFLAPWYEKNKDRGVEIIGLAYEKKPELEYARKRVQQMKQRLNVGYDFAIAGTSDTESASKSLPMLNQVISFPTTIFIDKTGKVRKIHTGFSGPGTGNYYEAFVEEFNLFMDKLLSEESKAM</sequence>
<keyword evidence="5" id="KW-0732">Signal</keyword>
<keyword evidence="3" id="KW-1015">Disulfide bond</keyword>
<evidence type="ECO:0000256" key="4">
    <source>
        <dbReference type="ARBA" id="ARBA00023284"/>
    </source>
</evidence>
<dbReference type="CDD" id="cd02966">
    <property type="entry name" value="TlpA_like_family"/>
    <property type="match status" value="1"/>
</dbReference>
<evidence type="ECO:0000256" key="2">
    <source>
        <dbReference type="ARBA" id="ARBA00022748"/>
    </source>
</evidence>
<accession>A0ABT8R6X4</accession>
<feature type="signal peptide" evidence="5">
    <location>
        <begin position="1"/>
        <end position="27"/>
    </location>
</feature>
<evidence type="ECO:0000256" key="3">
    <source>
        <dbReference type="ARBA" id="ARBA00023157"/>
    </source>
</evidence>
<dbReference type="Pfam" id="PF00578">
    <property type="entry name" value="AhpC-TSA"/>
    <property type="match status" value="1"/>
</dbReference>
<dbReference type="EMBL" id="JAUKPO010000008">
    <property type="protein sequence ID" value="MDO1447854.1"/>
    <property type="molecule type" value="Genomic_DNA"/>
</dbReference>
<gene>
    <name evidence="7" type="ORF">Q0590_16400</name>
</gene>
<name>A0ABT8R6X4_9BACT</name>
<evidence type="ECO:0000256" key="5">
    <source>
        <dbReference type="SAM" id="SignalP"/>
    </source>
</evidence>
<dbReference type="SUPFAM" id="SSF52833">
    <property type="entry name" value="Thioredoxin-like"/>
    <property type="match status" value="1"/>
</dbReference>
<dbReference type="PANTHER" id="PTHR42852:SF6">
    <property type="entry name" value="THIOL:DISULFIDE INTERCHANGE PROTEIN DSBE"/>
    <property type="match status" value="1"/>
</dbReference>
<protein>
    <submittedName>
        <fullName evidence="7">TlpA disulfide reductase family protein</fullName>
    </submittedName>
</protein>
<feature type="chain" id="PRO_5045527215" evidence="5">
    <location>
        <begin position="28"/>
        <end position="416"/>
    </location>
</feature>
<dbReference type="PROSITE" id="PS51352">
    <property type="entry name" value="THIOREDOXIN_2"/>
    <property type="match status" value="1"/>
</dbReference>
<dbReference type="Proteomes" id="UP001168528">
    <property type="component" value="Unassembled WGS sequence"/>
</dbReference>
<dbReference type="Gene3D" id="3.40.30.10">
    <property type="entry name" value="Glutaredoxin"/>
    <property type="match status" value="1"/>
</dbReference>
<dbReference type="PANTHER" id="PTHR42852">
    <property type="entry name" value="THIOL:DISULFIDE INTERCHANGE PROTEIN DSBE"/>
    <property type="match status" value="1"/>
</dbReference>
<keyword evidence="8" id="KW-1185">Reference proteome</keyword>
<feature type="domain" description="Thioredoxin" evidence="6">
    <location>
        <begin position="247"/>
        <end position="403"/>
    </location>
</feature>
<evidence type="ECO:0000313" key="8">
    <source>
        <dbReference type="Proteomes" id="UP001168528"/>
    </source>
</evidence>
<evidence type="ECO:0000259" key="6">
    <source>
        <dbReference type="PROSITE" id="PS51352"/>
    </source>
</evidence>